<protein>
    <recommendedName>
        <fullName evidence="4">LVIVD repeat-containing protein</fullName>
    </recommendedName>
</protein>
<dbReference type="EMBL" id="JABWGO010000003">
    <property type="protein sequence ID" value="NUW41837.1"/>
    <property type="molecule type" value="Genomic_DNA"/>
</dbReference>
<gene>
    <name evidence="2" type="ORF">HT134_17065</name>
</gene>
<proteinExistence type="predicted"/>
<organism evidence="2 3">
    <name type="scientific">Nonomuraea rhodomycinica</name>
    <dbReference type="NCBI Taxonomy" id="1712872"/>
    <lineage>
        <taxon>Bacteria</taxon>
        <taxon>Bacillati</taxon>
        <taxon>Actinomycetota</taxon>
        <taxon>Actinomycetes</taxon>
        <taxon>Streptosporangiales</taxon>
        <taxon>Streptosporangiaceae</taxon>
        <taxon>Nonomuraea</taxon>
    </lineage>
</organism>
<dbReference type="Proteomes" id="UP000546126">
    <property type="component" value="Unassembled WGS sequence"/>
</dbReference>
<keyword evidence="3" id="KW-1185">Reference proteome</keyword>
<evidence type="ECO:0000313" key="2">
    <source>
        <dbReference type="EMBL" id="NUW41837.1"/>
    </source>
</evidence>
<evidence type="ECO:0000256" key="1">
    <source>
        <dbReference type="SAM" id="SignalP"/>
    </source>
</evidence>
<accession>A0A7Y6MBM1</accession>
<comment type="caution">
    <text evidence="2">The sequence shown here is derived from an EMBL/GenBank/DDBJ whole genome shotgun (WGS) entry which is preliminary data.</text>
</comment>
<evidence type="ECO:0008006" key="4">
    <source>
        <dbReference type="Google" id="ProtNLM"/>
    </source>
</evidence>
<feature type="signal peptide" evidence="1">
    <location>
        <begin position="1"/>
        <end position="27"/>
    </location>
</feature>
<dbReference type="RefSeq" id="WP_175601361.1">
    <property type="nucleotide sequence ID" value="NZ_JABWGO010000003.1"/>
</dbReference>
<keyword evidence="1" id="KW-0732">Signal</keyword>
<reference evidence="2 3" key="1">
    <citation type="submission" date="2020-06" db="EMBL/GenBank/DDBJ databases">
        <authorList>
            <person name="Chanama M."/>
        </authorList>
    </citation>
    <scope>NUCLEOTIDE SEQUENCE [LARGE SCALE GENOMIC DNA]</scope>
    <source>
        <strain evidence="2 3">TBRC6557</strain>
    </source>
</reference>
<evidence type="ECO:0000313" key="3">
    <source>
        <dbReference type="Proteomes" id="UP000546126"/>
    </source>
</evidence>
<feature type="chain" id="PRO_5031000195" description="LVIVD repeat-containing protein" evidence="1">
    <location>
        <begin position="28"/>
        <end position="443"/>
    </location>
</feature>
<sequence length="443" mass="47130">MSTLIARIAALVLLIVAPLAAATAAYADPVDDSAYGTPLVAVPGAGVIWHPTTGLSSLKAQPGLTQVAFADVMASVNHPMRACDATEAAGLPVKPAATVSWCWDTGDADTETWIPQSVTTSGDADDDGAWGPYKVILGGWNHCNAAECGSSTRNNDARVAFIDYTNPSAPKYRWVYLVAPTDGTSNANATSYANNTFGPAKAHIGGMAWYGDKLYVSATGANSTGIRVFSMNEILQVNDASSAIGKTAAGYAAYGYQYVMPEVGFYSYASGTCTMSSDSGVPCFASISLDRSTAPDTLTAVEYFNDPALHGRLYRYDLGGADFLLAGDSRGYTPAAQAYRTQVGNMQGAMSWNGTWYVSHSWPDERGELWALTTSGGRSHTCANPYSSPYECWSMHPESLSYNYATGMVWSLTEWTRNQCATEMPAPQSCGRAIFAFPRTALP</sequence>
<dbReference type="AlphaFoldDB" id="A0A7Y6MBM1"/>
<name>A0A7Y6MBM1_9ACTN</name>